<comment type="caution">
    <text evidence="1">The sequence shown here is derived from an EMBL/GenBank/DDBJ whole genome shotgun (WGS) entry which is preliminary data.</text>
</comment>
<sequence>MKLSKGPPSRELAQDWRDAAFWCSSFNSRSNVRASYGWYSGEFKGSLIGHESISGRNWKISGSRFNCFLIPECLILIVVDCSVEYFWKVLCLFEVWSLFSGLFVKLPLE</sequence>
<gene>
    <name evidence="1" type="ORF">NPIL_78071</name>
</gene>
<organism evidence="1 2">
    <name type="scientific">Nephila pilipes</name>
    <name type="common">Giant wood spider</name>
    <name type="synonym">Nephila maculata</name>
    <dbReference type="NCBI Taxonomy" id="299642"/>
    <lineage>
        <taxon>Eukaryota</taxon>
        <taxon>Metazoa</taxon>
        <taxon>Ecdysozoa</taxon>
        <taxon>Arthropoda</taxon>
        <taxon>Chelicerata</taxon>
        <taxon>Arachnida</taxon>
        <taxon>Araneae</taxon>
        <taxon>Araneomorphae</taxon>
        <taxon>Entelegynae</taxon>
        <taxon>Araneoidea</taxon>
        <taxon>Nephilidae</taxon>
        <taxon>Nephila</taxon>
    </lineage>
</organism>
<evidence type="ECO:0000313" key="2">
    <source>
        <dbReference type="Proteomes" id="UP000887013"/>
    </source>
</evidence>
<reference evidence="1" key="1">
    <citation type="submission" date="2020-08" db="EMBL/GenBank/DDBJ databases">
        <title>Multicomponent nature underlies the extraordinary mechanical properties of spider dragline silk.</title>
        <authorList>
            <person name="Kono N."/>
            <person name="Nakamura H."/>
            <person name="Mori M."/>
            <person name="Yoshida Y."/>
            <person name="Ohtoshi R."/>
            <person name="Malay A.D."/>
            <person name="Moran D.A.P."/>
            <person name="Tomita M."/>
            <person name="Numata K."/>
            <person name="Arakawa K."/>
        </authorList>
    </citation>
    <scope>NUCLEOTIDE SEQUENCE</scope>
</reference>
<protein>
    <submittedName>
        <fullName evidence="1">Uncharacterized protein</fullName>
    </submittedName>
</protein>
<accession>A0A8X6IQB1</accession>
<keyword evidence="2" id="KW-1185">Reference proteome</keyword>
<proteinExistence type="predicted"/>
<dbReference type="EMBL" id="BMAW01046037">
    <property type="protein sequence ID" value="GFS53080.1"/>
    <property type="molecule type" value="Genomic_DNA"/>
</dbReference>
<name>A0A8X6IQB1_NEPPI</name>
<evidence type="ECO:0000313" key="1">
    <source>
        <dbReference type="EMBL" id="GFS53080.1"/>
    </source>
</evidence>
<dbReference type="AlphaFoldDB" id="A0A8X6IQB1"/>
<dbReference type="Proteomes" id="UP000887013">
    <property type="component" value="Unassembled WGS sequence"/>
</dbReference>